<dbReference type="EMBL" id="MN739720">
    <property type="protein sequence ID" value="QHT22719.1"/>
    <property type="molecule type" value="Genomic_DNA"/>
</dbReference>
<name>A0A6C0E361_9ZZZZ</name>
<reference evidence="1" key="1">
    <citation type="journal article" date="2020" name="Nature">
        <title>Giant virus diversity and host interactions through global metagenomics.</title>
        <authorList>
            <person name="Schulz F."/>
            <person name="Roux S."/>
            <person name="Paez-Espino D."/>
            <person name="Jungbluth S."/>
            <person name="Walsh D.A."/>
            <person name="Denef V.J."/>
            <person name="McMahon K.D."/>
            <person name="Konstantinidis K.T."/>
            <person name="Eloe-Fadrosh E.A."/>
            <person name="Kyrpides N.C."/>
            <person name="Woyke T."/>
        </authorList>
    </citation>
    <scope>NUCLEOTIDE SEQUENCE</scope>
    <source>
        <strain evidence="1">GVMAG-M-3300023179-114</strain>
    </source>
</reference>
<sequence length="136" mass="15676">MAHAFQTIPAKPTFGTIQPIIYQSDYLNIKKRQILSNIRCSPNLGYNYYYLLYKPSYVNQINPFNLNYGLYSQENLTEVNTLARNNALSVPVNTTNPSLTPFYNYYTIDPQGQLFGNSPCGQLNYVNYMQPAVFYK</sequence>
<evidence type="ECO:0000313" key="1">
    <source>
        <dbReference type="EMBL" id="QHT22719.1"/>
    </source>
</evidence>
<accession>A0A6C0E361</accession>
<protein>
    <submittedName>
        <fullName evidence="1">Uncharacterized protein</fullName>
    </submittedName>
</protein>
<organism evidence="1">
    <name type="scientific">viral metagenome</name>
    <dbReference type="NCBI Taxonomy" id="1070528"/>
    <lineage>
        <taxon>unclassified sequences</taxon>
        <taxon>metagenomes</taxon>
        <taxon>organismal metagenomes</taxon>
    </lineage>
</organism>
<proteinExistence type="predicted"/>
<dbReference type="AlphaFoldDB" id="A0A6C0E361"/>